<dbReference type="InterPro" id="IPR000877">
    <property type="entry name" value="Prot_inh_BBI"/>
</dbReference>
<dbReference type="SMART" id="SM00269">
    <property type="entry name" value="BowB"/>
    <property type="match status" value="1"/>
</dbReference>
<name>A0A445J6L2_GLYSO</name>
<evidence type="ECO:0000313" key="9">
    <source>
        <dbReference type="EMBL" id="RZB93945.1"/>
    </source>
</evidence>
<dbReference type="Pfam" id="PF00228">
    <property type="entry name" value="Bowman-Birk_leg"/>
    <property type="match status" value="1"/>
</dbReference>
<keyword evidence="4 5" id="KW-1015">Disulfide bond</keyword>
<feature type="domain" description="Bowman-Birk serine protease inhibitors family" evidence="8">
    <location>
        <begin position="39"/>
        <end position="89"/>
    </location>
</feature>
<organism evidence="9 10">
    <name type="scientific">Glycine soja</name>
    <name type="common">Wild soybean</name>
    <dbReference type="NCBI Taxonomy" id="3848"/>
    <lineage>
        <taxon>Eukaryota</taxon>
        <taxon>Viridiplantae</taxon>
        <taxon>Streptophyta</taxon>
        <taxon>Embryophyta</taxon>
        <taxon>Tracheophyta</taxon>
        <taxon>Spermatophyta</taxon>
        <taxon>Magnoliopsida</taxon>
        <taxon>eudicotyledons</taxon>
        <taxon>Gunneridae</taxon>
        <taxon>Pentapetalae</taxon>
        <taxon>rosids</taxon>
        <taxon>fabids</taxon>
        <taxon>Fabales</taxon>
        <taxon>Fabaceae</taxon>
        <taxon>Papilionoideae</taxon>
        <taxon>50 kb inversion clade</taxon>
        <taxon>NPAAA clade</taxon>
        <taxon>indigoferoid/millettioid clade</taxon>
        <taxon>Phaseoleae</taxon>
        <taxon>Glycine</taxon>
        <taxon>Glycine subgen. Soja</taxon>
    </lineage>
</organism>
<evidence type="ECO:0000259" key="8">
    <source>
        <dbReference type="SMART" id="SM00269"/>
    </source>
</evidence>
<reference evidence="9 10" key="1">
    <citation type="submission" date="2018-09" db="EMBL/GenBank/DDBJ databases">
        <title>A high-quality reference genome of wild soybean provides a powerful tool to mine soybean genomes.</title>
        <authorList>
            <person name="Xie M."/>
            <person name="Chung C.Y.L."/>
            <person name="Li M.-W."/>
            <person name="Wong F.-L."/>
            <person name="Chan T.-F."/>
            <person name="Lam H.-M."/>
        </authorList>
    </citation>
    <scope>NUCLEOTIDE SEQUENCE [LARGE SCALE GENOMIC DNA]</scope>
    <source>
        <strain evidence="10">cv. W05</strain>
        <tissue evidence="9">Hypocotyl of etiolated seedlings</tissue>
    </source>
</reference>
<evidence type="ECO:0000313" key="10">
    <source>
        <dbReference type="Proteomes" id="UP000289340"/>
    </source>
</evidence>
<keyword evidence="7" id="KW-0732">Signal</keyword>
<evidence type="ECO:0000256" key="1">
    <source>
        <dbReference type="ARBA" id="ARBA00008506"/>
    </source>
</evidence>
<evidence type="ECO:0000256" key="7">
    <source>
        <dbReference type="SAM" id="SignalP"/>
    </source>
</evidence>
<keyword evidence="2 6" id="KW-0646">Protease inhibitor</keyword>
<evidence type="ECO:0000256" key="6">
    <source>
        <dbReference type="RuleBase" id="RU003856"/>
    </source>
</evidence>
<feature type="disulfide bond" evidence="5">
    <location>
        <begin position="45"/>
        <end position="53"/>
    </location>
</feature>
<evidence type="ECO:0000256" key="4">
    <source>
        <dbReference type="ARBA" id="ARBA00023157"/>
    </source>
</evidence>
<keyword evidence="10" id="KW-1185">Reference proteome</keyword>
<feature type="disulfide bond" evidence="5">
    <location>
        <begin position="40"/>
        <end position="55"/>
    </location>
</feature>
<feature type="signal peptide" evidence="7">
    <location>
        <begin position="1"/>
        <end position="27"/>
    </location>
</feature>
<dbReference type="InterPro" id="IPR035995">
    <property type="entry name" value="Bowman-Birk_prot_inh"/>
</dbReference>
<dbReference type="Proteomes" id="UP000289340">
    <property type="component" value="Chromosome 9"/>
</dbReference>
<comment type="caution">
    <text evidence="9">The sequence shown here is derived from an EMBL/GenBank/DDBJ whole genome shotgun (WGS) entry which is preliminary data.</text>
</comment>
<feature type="disulfide bond" evidence="5">
    <location>
        <begin position="43"/>
        <end position="85"/>
    </location>
</feature>
<evidence type="ECO:0000256" key="3">
    <source>
        <dbReference type="ARBA" id="ARBA00022900"/>
    </source>
</evidence>
<feature type="disulfide bond" evidence="5">
    <location>
        <begin position="71"/>
        <end position="76"/>
    </location>
</feature>
<dbReference type="AlphaFoldDB" id="A0A445J6L2"/>
<evidence type="ECO:0000256" key="2">
    <source>
        <dbReference type="ARBA" id="ARBA00022690"/>
    </source>
</evidence>
<keyword evidence="3 6" id="KW-0722">Serine protease inhibitor</keyword>
<feature type="disulfide bond" evidence="5">
    <location>
        <begin position="62"/>
        <end position="69"/>
    </location>
</feature>
<dbReference type="GO" id="GO:0005576">
    <property type="term" value="C:extracellular region"/>
    <property type="evidence" value="ECO:0007669"/>
    <property type="project" value="InterPro"/>
</dbReference>
<protein>
    <submittedName>
        <fullName evidence="9">Bowman-Birk type proteinase inhibitor</fullName>
    </submittedName>
</protein>
<evidence type="ECO:0000256" key="5">
    <source>
        <dbReference type="PIRSR" id="PIRSR600877-51"/>
    </source>
</evidence>
<dbReference type="EMBL" id="QZWG01000009">
    <property type="protein sequence ID" value="RZB93945.1"/>
    <property type="molecule type" value="Genomic_DNA"/>
</dbReference>
<gene>
    <name evidence="9" type="ORF">D0Y65_025307</name>
</gene>
<feature type="disulfide bond" evidence="5">
    <location>
        <begin position="66"/>
        <end position="78"/>
    </location>
</feature>
<dbReference type="SUPFAM" id="SSF57247">
    <property type="entry name" value="Bowman-Birk inhibitor, BBI"/>
    <property type="match status" value="1"/>
</dbReference>
<dbReference type="GO" id="GO:0004867">
    <property type="term" value="F:serine-type endopeptidase inhibitor activity"/>
    <property type="evidence" value="ECO:0007669"/>
    <property type="project" value="UniProtKB-KW"/>
</dbReference>
<comment type="similarity">
    <text evidence="1 6">Belongs to the Bowman-Birk serine protease inhibitor family.</text>
</comment>
<feature type="chain" id="PRO_5019027337" evidence="7">
    <location>
        <begin position="28"/>
        <end position="91"/>
    </location>
</feature>
<proteinExistence type="inferred from homology"/>
<dbReference type="CDD" id="cd00023">
    <property type="entry name" value="BBI"/>
    <property type="match status" value="1"/>
</dbReference>
<dbReference type="Gene3D" id="2.10.69.10">
    <property type="entry name" value="Cysteine Protease (Bromelain) Inhibitor, subunit H"/>
    <property type="match status" value="1"/>
</dbReference>
<accession>A0A445J6L2</accession>
<dbReference type="SMR" id="A0A445J6L2"/>
<feature type="disulfide bond" evidence="5">
    <location>
        <begin position="39"/>
        <end position="89"/>
    </location>
</feature>
<sequence length="91" mass="9915">MGLSMKVIASILLLLLGFTAITVSGDANNYYIKSTTKACCDKCYCSKSIPPKCYCADVGITCHSACKVCLCIHPQCRCVDTTDFCYEPCNH</sequence>